<gene>
    <name evidence="1" type="ORF">Mal15_25790</name>
</gene>
<evidence type="ECO:0000313" key="2">
    <source>
        <dbReference type="Proteomes" id="UP000321353"/>
    </source>
</evidence>
<dbReference type="EMBL" id="CP036264">
    <property type="protein sequence ID" value="QEF98527.1"/>
    <property type="molecule type" value="Genomic_DNA"/>
</dbReference>
<proteinExistence type="predicted"/>
<keyword evidence="2" id="KW-1185">Reference proteome</keyword>
<dbReference type="Proteomes" id="UP000321353">
    <property type="component" value="Chromosome"/>
</dbReference>
<reference evidence="1 2" key="1">
    <citation type="submission" date="2019-02" db="EMBL/GenBank/DDBJ databases">
        <title>Planctomycetal bacteria perform biofilm scaping via a novel small molecule.</title>
        <authorList>
            <person name="Jeske O."/>
            <person name="Boedeker C."/>
            <person name="Wiegand S."/>
            <person name="Breitling P."/>
            <person name="Kallscheuer N."/>
            <person name="Jogler M."/>
            <person name="Rohde M."/>
            <person name="Petersen J."/>
            <person name="Medema M.H."/>
            <person name="Surup F."/>
            <person name="Jogler C."/>
        </authorList>
    </citation>
    <scope>NUCLEOTIDE SEQUENCE [LARGE SCALE GENOMIC DNA]</scope>
    <source>
        <strain evidence="1 2">Mal15</strain>
    </source>
</reference>
<name>A0A5B9MHG6_9BACT</name>
<dbReference type="AlphaFoldDB" id="A0A5B9MHG6"/>
<accession>A0A5B9MHG6</accession>
<dbReference type="RefSeq" id="WP_147868049.1">
    <property type="nucleotide sequence ID" value="NZ_CP036264.1"/>
</dbReference>
<organism evidence="1 2">
    <name type="scientific">Stieleria maiorica</name>
    <dbReference type="NCBI Taxonomy" id="2795974"/>
    <lineage>
        <taxon>Bacteria</taxon>
        <taxon>Pseudomonadati</taxon>
        <taxon>Planctomycetota</taxon>
        <taxon>Planctomycetia</taxon>
        <taxon>Pirellulales</taxon>
        <taxon>Pirellulaceae</taxon>
        <taxon>Stieleria</taxon>
    </lineage>
</organism>
<dbReference type="KEGG" id="smam:Mal15_25790"/>
<protein>
    <submittedName>
        <fullName evidence="1">Uncharacterized protein</fullName>
    </submittedName>
</protein>
<sequence length="69" mass="7528">MEDKLGIGLKERTVRVGGPRVRVGPTKHCNTEPEVRVVKDGNRIESIVIACACGEEITVVCGYDENQTT</sequence>
<evidence type="ECO:0000313" key="1">
    <source>
        <dbReference type="EMBL" id="QEF98527.1"/>
    </source>
</evidence>